<reference evidence="2" key="1">
    <citation type="journal article" date="2012" name="Science">
        <title>The Paleozoic origin of enzymatic lignin decomposition reconstructed from 31 fungal genomes.</title>
        <authorList>
            <person name="Floudas D."/>
            <person name="Binder M."/>
            <person name="Riley R."/>
            <person name="Barry K."/>
            <person name="Blanchette R.A."/>
            <person name="Henrissat B."/>
            <person name="Martinez A.T."/>
            <person name="Otillar R."/>
            <person name="Spatafora J.W."/>
            <person name="Yadav J.S."/>
            <person name="Aerts A."/>
            <person name="Benoit I."/>
            <person name="Boyd A."/>
            <person name="Carlson A."/>
            <person name="Copeland A."/>
            <person name="Coutinho P.M."/>
            <person name="de Vries R.P."/>
            <person name="Ferreira P."/>
            <person name="Findley K."/>
            <person name="Foster B."/>
            <person name="Gaskell J."/>
            <person name="Glotzer D."/>
            <person name="Gorecki P."/>
            <person name="Heitman J."/>
            <person name="Hesse C."/>
            <person name="Hori C."/>
            <person name="Igarashi K."/>
            <person name="Jurgens J.A."/>
            <person name="Kallen N."/>
            <person name="Kersten P."/>
            <person name="Kohler A."/>
            <person name="Kuees U."/>
            <person name="Kumar T.K.A."/>
            <person name="Kuo A."/>
            <person name="LaButti K."/>
            <person name="Larrondo L.F."/>
            <person name="Lindquist E."/>
            <person name="Ling A."/>
            <person name="Lombard V."/>
            <person name="Lucas S."/>
            <person name="Lundell T."/>
            <person name="Martin R."/>
            <person name="McLaughlin D.J."/>
            <person name="Morgenstern I."/>
            <person name="Morin E."/>
            <person name="Murat C."/>
            <person name="Nagy L.G."/>
            <person name="Nolan M."/>
            <person name="Ohm R.A."/>
            <person name="Patyshakuliyeva A."/>
            <person name="Rokas A."/>
            <person name="Ruiz-Duenas F.J."/>
            <person name="Sabat G."/>
            <person name="Salamov A."/>
            <person name="Samejima M."/>
            <person name="Schmutz J."/>
            <person name="Slot J.C."/>
            <person name="St John F."/>
            <person name="Stenlid J."/>
            <person name="Sun H."/>
            <person name="Sun S."/>
            <person name="Syed K."/>
            <person name="Tsang A."/>
            <person name="Wiebenga A."/>
            <person name="Young D."/>
            <person name="Pisabarro A."/>
            <person name="Eastwood D.C."/>
            <person name="Martin F."/>
            <person name="Cullen D."/>
            <person name="Grigoriev I.V."/>
            <person name="Hibbett D.S."/>
        </authorList>
    </citation>
    <scope>NUCLEOTIDE SEQUENCE [LARGE SCALE GENOMIC DNA]</scope>
    <source>
        <strain evidence="2">MF3/22</strain>
    </source>
</reference>
<accession>R7SFD4</accession>
<keyword evidence="2" id="KW-1185">Reference proteome</keyword>
<dbReference type="Proteomes" id="UP000053630">
    <property type="component" value="Unassembled WGS sequence"/>
</dbReference>
<proteinExistence type="predicted"/>
<dbReference type="KEGG" id="fme:FOMMEDRAFT_163371"/>
<gene>
    <name evidence="1" type="ORF">FOMMEDRAFT_163371</name>
</gene>
<evidence type="ECO:0000313" key="2">
    <source>
        <dbReference type="Proteomes" id="UP000053630"/>
    </source>
</evidence>
<sequence length="68" mass="7114">MPKIFTATCGKSLFKITLRDCIGFVAGGTFPVANPAYSGTKETSVGDIGWDYRDQNGVSLLGGDPTAV</sequence>
<evidence type="ECO:0000313" key="1">
    <source>
        <dbReference type="EMBL" id="EJC97436.1"/>
    </source>
</evidence>
<dbReference type="GeneID" id="18676012"/>
<name>R7SFD4_FOMME</name>
<organism evidence="1 2">
    <name type="scientific">Fomitiporia mediterranea (strain MF3/22)</name>
    <name type="common">Grapevine white-rot fungus</name>
    <dbReference type="NCBI Taxonomy" id="694068"/>
    <lineage>
        <taxon>Eukaryota</taxon>
        <taxon>Fungi</taxon>
        <taxon>Dikarya</taxon>
        <taxon>Basidiomycota</taxon>
        <taxon>Agaricomycotina</taxon>
        <taxon>Agaricomycetes</taxon>
        <taxon>Hymenochaetales</taxon>
        <taxon>Hymenochaetaceae</taxon>
        <taxon>Fomitiporia</taxon>
    </lineage>
</organism>
<protein>
    <submittedName>
        <fullName evidence="1">Uncharacterized protein</fullName>
    </submittedName>
</protein>
<dbReference type="RefSeq" id="XP_007272301.1">
    <property type="nucleotide sequence ID" value="XM_007272239.1"/>
</dbReference>
<dbReference type="AlphaFoldDB" id="R7SFD4"/>
<dbReference type="EMBL" id="JH718530">
    <property type="protein sequence ID" value="EJC97436.1"/>
    <property type="molecule type" value="Genomic_DNA"/>
</dbReference>